<dbReference type="GO" id="GO:0005737">
    <property type="term" value="C:cytoplasm"/>
    <property type="evidence" value="ECO:0007669"/>
    <property type="project" value="UniProtKB-SubCell"/>
</dbReference>
<evidence type="ECO:0000313" key="3">
    <source>
        <dbReference type="EMBL" id="KHT62468.1"/>
    </source>
</evidence>
<dbReference type="Pfam" id="PF02036">
    <property type="entry name" value="SCP2"/>
    <property type="match status" value="1"/>
</dbReference>
<gene>
    <name evidence="1" type="primary">ubiJ</name>
    <name evidence="3" type="ORF">RJ45_17345</name>
</gene>
<dbReference type="InterPro" id="IPR003033">
    <property type="entry name" value="SCP2_sterol-bd_dom"/>
</dbReference>
<proteinExistence type="inferred from homology"/>
<evidence type="ECO:0000259" key="2">
    <source>
        <dbReference type="Pfam" id="PF02036"/>
    </source>
</evidence>
<comment type="subcellular location">
    <subcellularLocation>
        <location evidence="1">Cytoplasm</location>
    </subcellularLocation>
</comment>
<dbReference type="PANTHER" id="PTHR38693">
    <property type="entry name" value="UBIQUINONE BIOSYNTHESIS PROTEIN UBIJ"/>
    <property type="match status" value="1"/>
</dbReference>
<dbReference type="Proteomes" id="UP000031278">
    <property type="component" value="Unassembled WGS sequence"/>
</dbReference>
<protein>
    <recommendedName>
        <fullName evidence="1">Ubiquinone biosynthesis accessory factor UbiJ</fullName>
    </recommendedName>
</protein>
<dbReference type="EMBL" id="JWLZ01000177">
    <property type="protein sequence ID" value="KHT62468.1"/>
    <property type="molecule type" value="Genomic_DNA"/>
</dbReference>
<comment type="similarity">
    <text evidence="1">Belongs to the UbiJ family.</text>
</comment>
<evidence type="ECO:0000256" key="1">
    <source>
        <dbReference type="HAMAP-Rule" id="MF_02215"/>
    </source>
</evidence>
<dbReference type="InterPro" id="IPR036527">
    <property type="entry name" value="SCP2_sterol-bd_dom_sf"/>
</dbReference>
<dbReference type="GO" id="GO:0006744">
    <property type="term" value="P:ubiquinone biosynthetic process"/>
    <property type="evidence" value="ECO:0007669"/>
    <property type="project" value="UniProtKB-UniRule"/>
</dbReference>
<dbReference type="UniPathway" id="UPA00232"/>
<dbReference type="AlphaFoldDB" id="A0A0B9G153"/>
<comment type="caution">
    <text evidence="3">The sequence shown here is derived from an EMBL/GenBank/DDBJ whole genome shotgun (WGS) entry which is preliminary data.</text>
</comment>
<dbReference type="HAMAP" id="MF_02215">
    <property type="entry name" value="UbiJ"/>
    <property type="match status" value="1"/>
</dbReference>
<reference evidence="3 4" key="1">
    <citation type="submission" date="2014-12" db="EMBL/GenBank/DDBJ databases">
        <title>Genome sequencing of Photobacterium gaetbulicola AD005a.</title>
        <authorList>
            <person name="Adrian T.G.S."/>
            <person name="Chan K.G."/>
        </authorList>
    </citation>
    <scope>NUCLEOTIDE SEQUENCE [LARGE SCALE GENOMIC DNA]</scope>
    <source>
        <strain evidence="3 4">AD005a</strain>
    </source>
</reference>
<feature type="domain" description="SCP2" evidence="2">
    <location>
        <begin position="15"/>
        <end position="111"/>
    </location>
</feature>
<dbReference type="SUPFAM" id="SSF55718">
    <property type="entry name" value="SCP-like"/>
    <property type="match status" value="1"/>
</dbReference>
<keyword evidence="1" id="KW-0963">Cytoplasm</keyword>
<sequence>MPVDAFVTGVIETSLNALLKDDEASQRRLARLKGKVIGVTINEFGKQLYFVFSQQIDVLGAYEGEIDCELALNLSVLPELRQQANLTQLIKADKLSLDGDIQLAQQFSALLSGLKPDFEEKLSQYTGDIVAHTLVSGAKQGARFIQQGVAKRQRDLAEVITEEWRLAPQALEIAYFADQVDDLKMDVARCEARLNRLMEQAPR</sequence>
<evidence type="ECO:0000313" key="4">
    <source>
        <dbReference type="Proteomes" id="UP000031278"/>
    </source>
</evidence>
<comment type="pathway">
    <text evidence="1">Cofactor biosynthesis; ubiquinone biosynthesis.</text>
</comment>
<keyword evidence="1" id="KW-0831">Ubiquinone biosynthesis</keyword>
<dbReference type="RefSeq" id="WP_039465116.1">
    <property type="nucleotide sequence ID" value="NZ_JWLZ01000177.1"/>
</dbReference>
<dbReference type="PANTHER" id="PTHR38693:SF1">
    <property type="entry name" value="UBIQUINONE BIOSYNTHESIS ACCESSORY FACTOR UBIJ"/>
    <property type="match status" value="1"/>
</dbReference>
<accession>A0A0B9G153</accession>
<comment type="function">
    <text evidence="1">Required for ubiquinone (coenzyme Q) biosynthesis. Binds hydrophobic ubiquinone biosynthetic intermediates via its SCP2 domain and is essential for the stability of the Ubi complex. May constitute a docking platform where Ubi enzymes assemble and access their SCP2-bound polyprenyl substrates.</text>
</comment>
<dbReference type="InterPro" id="IPR038989">
    <property type="entry name" value="UbiJ"/>
</dbReference>
<organism evidence="3 4">
    <name type="scientific">Photobacterium gaetbulicola</name>
    <dbReference type="NCBI Taxonomy" id="1295392"/>
    <lineage>
        <taxon>Bacteria</taxon>
        <taxon>Pseudomonadati</taxon>
        <taxon>Pseudomonadota</taxon>
        <taxon>Gammaproteobacteria</taxon>
        <taxon>Vibrionales</taxon>
        <taxon>Vibrionaceae</taxon>
        <taxon>Photobacterium</taxon>
    </lineage>
</organism>
<name>A0A0B9G153_9GAMM</name>